<dbReference type="EMBL" id="FZPH01000002">
    <property type="protein sequence ID" value="SNS97563.1"/>
    <property type="molecule type" value="Genomic_DNA"/>
</dbReference>
<dbReference type="OrthoDB" id="9766019at2"/>
<evidence type="ECO:0000256" key="6">
    <source>
        <dbReference type="RuleBase" id="RU003322"/>
    </source>
</evidence>
<proteinExistence type="inferred from homology"/>
<keyword evidence="2 6" id="KW-0547">Nucleotide-binding</keyword>
<keyword evidence="3 6" id="KW-0067">ATP-binding</keyword>
<keyword evidence="5" id="KW-0143">Chaperone</keyword>
<keyword evidence="9" id="KW-1185">Reference proteome</keyword>
<dbReference type="GO" id="GO:0005524">
    <property type="term" value="F:ATP binding"/>
    <property type="evidence" value="ECO:0007669"/>
    <property type="project" value="UniProtKB-KW"/>
</dbReference>
<evidence type="ECO:0000256" key="1">
    <source>
        <dbReference type="ARBA" id="ARBA00007381"/>
    </source>
</evidence>
<evidence type="ECO:0000256" key="2">
    <source>
        <dbReference type="ARBA" id="ARBA00022741"/>
    </source>
</evidence>
<dbReference type="Pfam" id="PF00012">
    <property type="entry name" value="HSP70"/>
    <property type="match status" value="1"/>
</dbReference>
<dbReference type="InterPro" id="IPR013126">
    <property type="entry name" value="Hsp_70_fam"/>
</dbReference>
<sequence length="579" mass="60668">MTVVLGVDFGTSNTAAALHWPDGRTRVVLFDGSPLLPSVVCADPDGTGKLFVGRDAVQAATFHPAGAEFHPKQRVDDVSVLLSDVEYPVVDLFAAVLRRVVAEAATVAGGAPGRMVVTYPAGWGEQRRAVLRAAAAQVVPQCDLAMEPVAAAAHFAAVAGLAVGSSALVYDLGGGTFDASVVRRTADGYALLATEGISGVGGLDLDAAIVAHLGDVFGGRAPELWQRLASPASDVDRRARRQLWDAVRAAKETLSRHTSTRIALPLFDEDAPLGREQLDALARPLLDRTIEASRAALDTAAVPAGALNRIYLVGGASRYPLVVTLLHQAFGVTPTVVEQPELAVAEGAVLPLAELVRPDAPPVASAPTGGRRWSRRVTVLAAGIATVGVATAAAFAFAPDRKSGGGAPASLTSSPSPTTTPSPSPTGNELVDPCLIGSWQLTAWDETDVDFWGVDVDLHLQGKGWITHYSAEGSVWHDLRKGVTTRGRSGSTTYDNSYSGVMRWRFSGKNGVGLYSKGTAKGSWVIRVNGEKRYDEPMTVGSSSGSQSYVCSATQLTVNEDKTSKEFVKISGSPAPYPK</sequence>
<dbReference type="InterPro" id="IPR018181">
    <property type="entry name" value="Heat_shock_70_CS"/>
</dbReference>
<evidence type="ECO:0000256" key="3">
    <source>
        <dbReference type="ARBA" id="ARBA00022840"/>
    </source>
</evidence>
<organism evidence="8 9">
    <name type="scientific">Asanoa hainanensis</name>
    <dbReference type="NCBI Taxonomy" id="560556"/>
    <lineage>
        <taxon>Bacteria</taxon>
        <taxon>Bacillati</taxon>
        <taxon>Actinomycetota</taxon>
        <taxon>Actinomycetes</taxon>
        <taxon>Micromonosporales</taxon>
        <taxon>Micromonosporaceae</taxon>
        <taxon>Asanoa</taxon>
    </lineage>
</organism>
<accession>A0A239IX13</accession>
<evidence type="ECO:0000256" key="7">
    <source>
        <dbReference type="SAM" id="MobiDB-lite"/>
    </source>
</evidence>
<protein>
    <submittedName>
        <fullName evidence="8">Hsp70 protein</fullName>
    </submittedName>
</protein>
<dbReference type="RefSeq" id="WP_089245743.1">
    <property type="nucleotide sequence ID" value="NZ_FZPH01000002.1"/>
</dbReference>
<gene>
    <name evidence="8" type="ORF">SAMN05421812_102586</name>
</gene>
<dbReference type="AlphaFoldDB" id="A0A239IX13"/>
<dbReference type="InterPro" id="IPR043129">
    <property type="entry name" value="ATPase_NBD"/>
</dbReference>
<evidence type="ECO:0000313" key="8">
    <source>
        <dbReference type="EMBL" id="SNS97563.1"/>
    </source>
</evidence>
<evidence type="ECO:0000256" key="4">
    <source>
        <dbReference type="ARBA" id="ARBA00023016"/>
    </source>
</evidence>
<dbReference type="PRINTS" id="PR00301">
    <property type="entry name" value="HEATSHOCK70"/>
</dbReference>
<dbReference type="Proteomes" id="UP000198362">
    <property type="component" value="Unassembled WGS sequence"/>
</dbReference>
<dbReference type="PANTHER" id="PTHR19375">
    <property type="entry name" value="HEAT SHOCK PROTEIN 70KDA"/>
    <property type="match status" value="1"/>
</dbReference>
<reference evidence="8 9" key="1">
    <citation type="submission" date="2017-06" db="EMBL/GenBank/DDBJ databases">
        <authorList>
            <person name="Kim H.J."/>
            <person name="Triplett B.A."/>
        </authorList>
    </citation>
    <scope>NUCLEOTIDE SEQUENCE [LARGE SCALE GENOMIC DNA]</scope>
    <source>
        <strain evidence="8 9">CGMCC 4.5593</strain>
    </source>
</reference>
<dbReference type="Gene3D" id="3.90.640.10">
    <property type="entry name" value="Actin, Chain A, domain 4"/>
    <property type="match status" value="1"/>
</dbReference>
<dbReference type="PROSITE" id="PS00329">
    <property type="entry name" value="HSP70_2"/>
    <property type="match status" value="1"/>
</dbReference>
<evidence type="ECO:0000256" key="5">
    <source>
        <dbReference type="ARBA" id="ARBA00023186"/>
    </source>
</evidence>
<comment type="similarity">
    <text evidence="1 6">Belongs to the heat shock protein 70 family.</text>
</comment>
<keyword evidence="4" id="KW-0346">Stress response</keyword>
<dbReference type="GO" id="GO:0140662">
    <property type="term" value="F:ATP-dependent protein folding chaperone"/>
    <property type="evidence" value="ECO:0007669"/>
    <property type="project" value="InterPro"/>
</dbReference>
<evidence type="ECO:0000313" key="9">
    <source>
        <dbReference type="Proteomes" id="UP000198362"/>
    </source>
</evidence>
<name>A0A239IX13_9ACTN</name>
<dbReference type="Gene3D" id="3.30.420.40">
    <property type="match status" value="2"/>
</dbReference>
<feature type="region of interest" description="Disordered" evidence="7">
    <location>
        <begin position="405"/>
        <end position="429"/>
    </location>
</feature>
<dbReference type="SUPFAM" id="SSF53067">
    <property type="entry name" value="Actin-like ATPase domain"/>
    <property type="match status" value="2"/>
</dbReference>